<name>A0ABD1S2X9_9LAMI</name>
<feature type="compositionally biased region" description="Acidic residues" evidence="7">
    <location>
        <begin position="203"/>
        <end position="232"/>
    </location>
</feature>
<keyword evidence="4" id="KW-0238">DNA-binding</keyword>
<feature type="region of interest" description="Disordered" evidence="7">
    <location>
        <begin position="161"/>
        <end position="184"/>
    </location>
</feature>
<organism evidence="9 10">
    <name type="scientific">Forsythia ovata</name>
    <dbReference type="NCBI Taxonomy" id="205694"/>
    <lineage>
        <taxon>Eukaryota</taxon>
        <taxon>Viridiplantae</taxon>
        <taxon>Streptophyta</taxon>
        <taxon>Embryophyta</taxon>
        <taxon>Tracheophyta</taxon>
        <taxon>Spermatophyta</taxon>
        <taxon>Magnoliopsida</taxon>
        <taxon>eudicotyledons</taxon>
        <taxon>Gunneridae</taxon>
        <taxon>Pentapetalae</taxon>
        <taxon>asterids</taxon>
        <taxon>lamiids</taxon>
        <taxon>Lamiales</taxon>
        <taxon>Oleaceae</taxon>
        <taxon>Forsythieae</taxon>
        <taxon>Forsythia</taxon>
    </lineage>
</organism>
<dbReference type="FunFam" id="1.10.10.60:FF:000104">
    <property type="entry name" value="trihelix transcription factor ASIL2"/>
    <property type="match status" value="1"/>
</dbReference>
<evidence type="ECO:0000313" key="10">
    <source>
        <dbReference type="Proteomes" id="UP001604277"/>
    </source>
</evidence>
<gene>
    <name evidence="9" type="ORF">Fot_38575</name>
</gene>
<keyword evidence="3" id="KW-0175">Coiled coil</keyword>
<dbReference type="InterPro" id="IPR044822">
    <property type="entry name" value="Myb_DNA-bind_4"/>
</dbReference>
<reference evidence="10" key="1">
    <citation type="submission" date="2024-07" db="EMBL/GenBank/DDBJ databases">
        <title>Two chromosome-level genome assemblies of Korean endemic species Abeliophyllum distichum and Forsythia ovata (Oleaceae).</title>
        <authorList>
            <person name="Jang H."/>
        </authorList>
    </citation>
    <scope>NUCLEOTIDE SEQUENCE [LARGE SCALE GENOMIC DNA]</scope>
</reference>
<proteinExistence type="predicted"/>
<dbReference type="PANTHER" id="PTHR31307">
    <property type="entry name" value="TRIHELIX TRANSCRIPTION FACTOR ASIL2"/>
    <property type="match status" value="1"/>
</dbReference>
<dbReference type="GO" id="GO:0005634">
    <property type="term" value="C:nucleus"/>
    <property type="evidence" value="ECO:0007669"/>
    <property type="project" value="UniProtKB-SubCell"/>
</dbReference>
<dbReference type="Proteomes" id="UP001604277">
    <property type="component" value="Unassembled WGS sequence"/>
</dbReference>
<accession>A0ABD1S2X9</accession>
<dbReference type="PANTHER" id="PTHR31307:SF16">
    <property type="entry name" value="OS05G0560600 PROTEIN"/>
    <property type="match status" value="1"/>
</dbReference>
<keyword evidence="10" id="KW-1185">Reference proteome</keyword>
<evidence type="ECO:0000256" key="4">
    <source>
        <dbReference type="ARBA" id="ARBA00023125"/>
    </source>
</evidence>
<comment type="subcellular location">
    <subcellularLocation>
        <location evidence="1">Nucleus</location>
    </subcellularLocation>
</comment>
<dbReference type="Gene3D" id="1.10.10.60">
    <property type="entry name" value="Homeodomain-like"/>
    <property type="match status" value="1"/>
</dbReference>
<evidence type="ECO:0000259" key="8">
    <source>
        <dbReference type="Pfam" id="PF13837"/>
    </source>
</evidence>
<feature type="domain" description="Myb/SANT-like DNA-binding" evidence="8">
    <location>
        <begin position="19"/>
        <end position="110"/>
    </location>
</feature>
<dbReference type="AlphaFoldDB" id="A0ABD1S2X9"/>
<dbReference type="InterPro" id="IPR044823">
    <property type="entry name" value="ASIL1/2-like"/>
</dbReference>
<evidence type="ECO:0000256" key="3">
    <source>
        <dbReference type="ARBA" id="ARBA00023054"/>
    </source>
</evidence>
<dbReference type="GO" id="GO:0003677">
    <property type="term" value="F:DNA binding"/>
    <property type="evidence" value="ECO:0007669"/>
    <property type="project" value="UniProtKB-KW"/>
</dbReference>
<evidence type="ECO:0000256" key="1">
    <source>
        <dbReference type="ARBA" id="ARBA00004123"/>
    </source>
</evidence>
<evidence type="ECO:0000256" key="7">
    <source>
        <dbReference type="SAM" id="MobiDB-lite"/>
    </source>
</evidence>
<evidence type="ECO:0000256" key="5">
    <source>
        <dbReference type="ARBA" id="ARBA00023163"/>
    </source>
</evidence>
<evidence type="ECO:0000313" key="9">
    <source>
        <dbReference type="EMBL" id="KAL2494818.1"/>
    </source>
</evidence>
<feature type="region of interest" description="Disordered" evidence="7">
    <location>
        <begin position="197"/>
        <end position="236"/>
    </location>
</feature>
<evidence type="ECO:0000256" key="6">
    <source>
        <dbReference type="ARBA" id="ARBA00023242"/>
    </source>
</evidence>
<evidence type="ECO:0000256" key="2">
    <source>
        <dbReference type="ARBA" id="ARBA00023015"/>
    </source>
</evidence>
<keyword evidence="2" id="KW-0805">Transcription regulation</keyword>
<keyword evidence="5" id="KW-0804">Transcription</keyword>
<sequence>MGDLTESSTPARQIPFREDCWTEEATSTLVDAWGRRYLELNRGNLRQKDWQEVADAVNARHGHTKKTHRTDGQCKNRIDTLKKKLKIEKAKIAESNGTLTSSWPFFSRLDVLIGSNFNKQQQKFMTSPIPLVSQSTPPLSLPSPPMAVPLPFRKLPSAMFPTPILPQKRPFSSPSPPPPTTVDESYFRRNYSAMAAAAAAAEDAPDAEDEGDSGGEDIEVSDERGAEEEEGDEGMRRLAKAIERFGEIYERVESMKQRQMVELEKQRMQFAKDLEVQRMQLFMDTQVQLEKIKQAKRSGSSDGMGFLTYR</sequence>
<keyword evidence="6" id="KW-0539">Nucleus</keyword>
<protein>
    <submittedName>
        <fullName evidence="9">Sequence-specific DNA binding transcription factor</fullName>
    </submittedName>
</protein>
<dbReference type="Pfam" id="PF13837">
    <property type="entry name" value="Myb_DNA-bind_4"/>
    <property type="match status" value="1"/>
</dbReference>
<dbReference type="EMBL" id="JBFOLJ010000011">
    <property type="protein sequence ID" value="KAL2494818.1"/>
    <property type="molecule type" value="Genomic_DNA"/>
</dbReference>
<comment type="caution">
    <text evidence="9">The sequence shown here is derived from an EMBL/GenBank/DDBJ whole genome shotgun (WGS) entry which is preliminary data.</text>
</comment>